<dbReference type="Gene3D" id="1.25.40.10">
    <property type="entry name" value="Tetratricopeptide repeat domain"/>
    <property type="match status" value="1"/>
</dbReference>
<dbReference type="SUPFAM" id="SSF48452">
    <property type="entry name" value="TPR-like"/>
    <property type="match status" value="1"/>
</dbReference>
<accession>R7Z2F3</accession>
<proteinExistence type="predicted"/>
<evidence type="ECO:0000259" key="3">
    <source>
        <dbReference type="Pfam" id="PF13638"/>
    </source>
</evidence>
<protein>
    <recommendedName>
        <fullName evidence="6">PIN domain-containing protein</fullName>
    </recommendedName>
</protein>
<sequence>MAVEDEDIRDRETWAGVARFWYCKGADRSPAVGRLYHHLAILARPNALQQLHYYSRSLTCLEPFMGTKESILTLFGTLASRTNTSHTHSVSIDTVFVKAHSILFGRVSLASFEPVLNEFLGQLDNHIGRVTAKWKEHGIYVAVSNLASLFLYGAKESALRGYFDQMYRHQRVENLPSEPDAGVPLFKPELNTAASTNLPGPFTDPTFALACHLVFSTFRLVLRRIGDRNVLSYVHVMFVFVLALLRIPHDCSAILRYVPWGEVVSFLNTLARSEKIGSHLESNTFPGQESEDSRPLPEDFQMRGQIWSQGYHPADWFSKHDLDEEERSLELASTVESRTERVLWLGRQMASDCQYLNYDRRFKTWAVGSLTFGGRDSHSPQQLPTQPTMTTNMEVDLHQSEAFVRTVDAVSPKRQSPVSRTLKSEEQQPQHQTPNKQVMQHYTVIVCDTSMLLDQYDVFCELIEGGTWNVVIPDSVIEELSLICSGDARDEKHRAAVRALRIIDMAITQWKNVRVLTAEGKDVSREITGRGHLNSQVGNDRASIDDVVVGVARQQSGFNKDTAEAVSGPQEGVEAAVLVTDMESMSLKAQASGVRAMASSKLRNILDLGRTRSRAGSGGKSVSS</sequence>
<dbReference type="HOGENOM" id="CLU_438049_0_0_1"/>
<dbReference type="Pfam" id="PF10373">
    <property type="entry name" value="EST1_DNA_bind"/>
    <property type="match status" value="1"/>
</dbReference>
<dbReference type="RefSeq" id="XP_007783669.1">
    <property type="nucleotide sequence ID" value="XM_007785479.1"/>
</dbReference>
<dbReference type="GO" id="GO:0000184">
    <property type="term" value="P:nuclear-transcribed mRNA catabolic process, nonsense-mediated decay"/>
    <property type="evidence" value="ECO:0007669"/>
    <property type="project" value="TreeGrafter"/>
</dbReference>
<dbReference type="PANTHER" id="PTHR15696:SF0">
    <property type="entry name" value="TELOMERASE-BINDING PROTEIN EST1A"/>
    <property type="match status" value="1"/>
</dbReference>
<keyword evidence="5" id="KW-1185">Reference proteome</keyword>
<evidence type="ECO:0000313" key="5">
    <source>
        <dbReference type="Proteomes" id="UP000016924"/>
    </source>
</evidence>
<dbReference type="OMA" id="RMTIASH"/>
<feature type="domain" description="PIN" evidence="3">
    <location>
        <begin position="445"/>
        <end position="597"/>
    </location>
</feature>
<evidence type="ECO:0000259" key="2">
    <source>
        <dbReference type="Pfam" id="PF10373"/>
    </source>
</evidence>
<dbReference type="Gene3D" id="3.40.50.1010">
    <property type="entry name" value="5'-nuclease"/>
    <property type="match status" value="1"/>
</dbReference>
<name>R7Z2F3_CONA1</name>
<dbReference type="GO" id="GO:0070034">
    <property type="term" value="F:telomerase RNA binding"/>
    <property type="evidence" value="ECO:0007669"/>
    <property type="project" value="TreeGrafter"/>
</dbReference>
<feature type="domain" description="DNA/RNA-binding" evidence="2">
    <location>
        <begin position="22"/>
        <end position="131"/>
    </location>
</feature>
<dbReference type="STRING" id="1168221.R7Z2F3"/>
<evidence type="ECO:0000313" key="4">
    <source>
        <dbReference type="EMBL" id="EON68352.1"/>
    </source>
</evidence>
<dbReference type="GeneID" id="19904921"/>
<dbReference type="OrthoDB" id="2017974at2759"/>
<evidence type="ECO:0000256" key="1">
    <source>
        <dbReference type="SAM" id="MobiDB-lite"/>
    </source>
</evidence>
<dbReference type="Pfam" id="PF13638">
    <property type="entry name" value="PIN_4"/>
    <property type="match status" value="1"/>
</dbReference>
<reference evidence="5" key="1">
    <citation type="submission" date="2012-06" db="EMBL/GenBank/DDBJ databases">
        <title>The genome sequence of Coniosporium apollinis CBS 100218.</title>
        <authorList>
            <consortium name="The Broad Institute Genome Sequencing Platform"/>
            <person name="Cuomo C."/>
            <person name="Gorbushina A."/>
            <person name="Noack S."/>
            <person name="Walker B."/>
            <person name="Young S.K."/>
            <person name="Zeng Q."/>
            <person name="Gargeya S."/>
            <person name="Fitzgerald M."/>
            <person name="Haas B."/>
            <person name="Abouelleil A."/>
            <person name="Alvarado L."/>
            <person name="Arachchi H.M."/>
            <person name="Berlin A.M."/>
            <person name="Chapman S.B."/>
            <person name="Goldberg J."/>
            <person name="Griggs A."/>
            <person name="Gujja S."/>
            <person name="Hansen M."/>
            <person name="Howarth C."/>
            <person name="Imamovic A."/>
            <person name="Larimer J."/>
            <person name="McCowan C."/>
            <person name="Montmayeur A."/>
            <person name="Murphy C."/>
            <person name="Neiman D."/>
            <person name="Pearson M."/>
            <person name="Priest M."/>
            <person name="Roberts A."/>
            <person name="Saif S."/>
            <person name="Shea T."/>
            <person name="Sisk P."/>
            <person name="Sykes S."/>
            <person name="Wortman J."/>
            <person name="Nusbaum C."/>
            <person name="Birren B."/>
        </authorList>
    </citation>
    <scope>NUCLEOTIDE SEQUENCE [LARGE SCALE GENOMIC DNA]</scope>
    <source>
        <strain evidence="5">CBS 100218</strain>
    </source>
</reference>
<dbReference type="InterPro" id="IPR018834">
    <property type="entry name" value="DNA/RNA-bd_Est1-type"/>
</dbReference>
<feature type="region of interest" description="Disordered" evidence="1">
    <location>
        <begin position="408"/>
        <end position="435"/>
    </location>
</feature>
<dbReference type="InterPro" id="IPR002716">
    <property type="entry name" value="PIN_dom"/>
</dbReference>
<dbReference type="eggNOG" id="ENOG502QRU3">
    <property type="taxonomic scope" value="Eukaryota"/>
</dbReference>
<dbReference type="EMBL" id="JH767595">
    <property type="protein sequence ID" value="EON68352.1"/>
    <property type="molecule type" value="Genomic_DNA"/>
</dbReference>
<organism evidence="4 5">
    <name type="scientific">Coniosporium apollinis (strain CBS 100218)</name>
    <name type="common">Rock-inhabiting black yeast</name>
    <dbReference type="NCBI Taxonomy" id="1168221"/>
    <lineage>
        <taxon>Eukaryota</taxon>
        <taxon>Fungi</taxon>
        <taxon>Dikarya</taxon>
        <taxon>Ascomycota</taxon>
        <taxon>Pezizomycotina</taxon>
        <taxon>Dothideomycetes</taxon>
        <taxon>Dothideomycetes incertae sedis</taxon>
        <taxon>Coniosporium</taxon>
    </lineage>
</organism>
<dbReference type="PANTHER" id="PTHR15696">
    <property type="entry name" value="SMG-7 SUPPRESSOR WITH MORPHOLOGICAL EFFECT ON GENITALIA PROTEIN 7"/>
    <property type="match status" value="1"/>
</dbReference>
<dbReference type="Proteomes" id="UP000016924">
    <property type="component" value="Unassembled WGS sequence"/>
</dbReference>
<dbReference type="InterPro" id="IPR045153">
    <property type="entry name" value="Est1/Ebs1-like"/>
</dbReference>
<dbReference type="InterPro" id="IPR011990">
    <property type="entry name" value="TPR-like_helical_dom_sf"/>
</dbReference>
<dbReference type="GO" id="GO:0042162">
    <property type="term" value="F:telomeric DNA binding"/>
    <property type="evidence" value="ECO:0007669"/>
    <property type="project" value="TreeGrafter"/>
</dbReference>
<evidence type="ECO:0008006" key="6">
    <source>
        <dbReference type="Google" id="ProtNLM"/>
    </source>
</evidence>
<gene>
    <name evidence="4" type="ORF">W97_07610</name>
</gene>
<dbReference type="GO" id="GO:0005697">
    <property type="term" value="C:telomerase holoenzyme complex"/>
    <property type="evidence" value="ECO:0007669"/>
    <property type="project" value="TreeGrafter"/>
</dbReference>
<dbReference type="AlphaFoldDB" id="R7Z2F3"/>